<evidence type="ECO:0000256" key="2">
    <source>
        <dbReference type="SAM" id="SignalP"/>
    </source>
</evidence>
<name>V6LZ61_9EUKA</name>
<reference evidence="3" key="1">
    <citation type="journal article" date="2014" name="PLoS Genet.">
        <title>The Genome of Spironucleus salmonicida Highlights a Fish Pathogen Adapted to Fluctuating Environments.</title>
        <authorList>
            <person name="Xu F."/>
            <person name="Jerlstrom-Hultqvist J."/>
            <person name="Einarsson E."/>
            <person name="Astvaldsson A."/>
            <person name="Svard S.G."/>
            <person name="Andersson J.O."/>
        </authorList>
    </citation>
    <scope>NUCLEOTIDE SEQUENCE</scope>
</reference>
<accession>V6LZ61</accession>
<feature type="chain" id="PRO_5004749242" description="Secreted protein" evidence="2">
    <location>
        <begin position="22"/>
        <end position="91"/>
    </location>
</feature>
<sequence length="91" mass="10412">MYIRKFSVMKIFCLLVQFSQPQADRAAKGMLLPECRGEDFGVAAWALRSSAIADCTWWEVRALEQSGSKIYLNSYIISYYTVSIMIFTIIV</sequence>
<evidence type="ECO:0000256" key="1">
    <source>
        <dbReference type="SAM" id="Phobius"/>
    </source>
</evidence>
<organism evidence="3">
    <name type="scientific">Spironucleus salmonicida</name>
    <dbReference type="NCBI Taxonomy" id="348837"/>
    <lineage>
        <taxon>Eukaryota</taxon>
        <taxon>Metamonada</taxon>
        <taxon>Diplomonadida</taxon>
        <taxon>Hexamitidae</taxon>
        <taxon>Hexamitinae</taxon>
        <taxon>Spironucleus</taxon>
    </lineage>
</organism>
<gene>
    <name evidence="3" type="ORF">SS50377_10068</name>
</gene>
<evidence type="ECO:0008006" key="4">
    <source>
        <dbReference type="Google" id="ProtNLM"/>
    </source>
</evidence>
<feature type="signal peptide" evidence="2">
    <location>
        <begin position="1"/>
        <end position="21"/>
    </location>
</feature>
<keyword evidence="1" id="KW-0812">Transmembrane</keyword>
<protein>
    <recommendedName>
        <fullName evidence="4">Secreted protein</fullName>
    </recommendedName>
</protein>
<dbReference type="AlphaFoldDB" id="V6LZ61"/>
<keyword evidence="2" id="KW-0732">Signal</keyword>
<keyword evidence="1" id="KW-1133">Transmembrane helix</keyword>
<dbReference type="EMBL" id="KI545948">
    <property type="protein sequence ID" value="EST49568.1"/>
    <property type="molecule type" value="Genomic_DNA"/>
</dbReference>
<evidence type="ECO:0000313" key="3">
    <source>
        <dbReference type="EMBL" id="EST49568.1"/>
    </source>
</evidence>
<proteinExistence type="predicted"/>
<feature type="transmembrane region" description="Helical" evidence="1">
    <location>
        <begin position="70"/>
        <end position="90"/>
    </location>
</feature>
<keyword evidence="1" id="KW-0472">Membrane</keyword>